<proteinExistence type="predicted"/>
<keyword evidence="2" id="KW-0614">Plasmid</keyword>
<dbReference type="AlphaFoldDB" id="A0A8T8WJ46"/>
<dbReference type="GeneID" id="67180240"/>
<feature type="region of interest" description="Disordered" evidence="1">
    <location>
        <begin position="1"/>
        <end position="31"/>
    </location>
</feature>
<dbReference type="KEGG" id="hmp:K6T50_18820"/>
<dbReference type="EMBL" id="CP081961">
    <property type="protein sequence ID" value="QZP39837.1"/>
    <property type="molecule type" value="Genomic_DNA"/>
</dbReference>
<evidence type="ECO:0000313" key="2">
    <source>
        <dbReference type="EMBL" id="QZP39837.1"/>
    </source>
</evidence>
<evidence type="ECO:0000256" key="1">
    <source>
        <dbReference type="SAM" id="MobiDB-lite"/>
    </source>
</evidence>
<protein>
    <submittedName>
        <fullName evidence="2">Uncharacterized protein</fullName>
    </submittedName>
</protein>
<sequence>MSRADDSSGDVSFDDLEDVEVEDSGSGWINPDAGEEVVEEIKAYDPDAGDYGVVELGENERPYSLNYSERQKMIAALINGSVMAIRVSETEESFKNDDGEEITYNPKEVRFGGGN</sequence>
<organism evidence="2 3">
    <name type="scientific">Halobaculum magnesiiphilum</name>
    <dbReference type="NCBI Taxonomy" id="1017351"/>
    <lineage>
        <taxon>Archaea</taxon>
        <taxon>Methanobacteriati</taxon>
        <taxon>Methanobacteriota</taxon>
        <taxon>Stenosarchaea group</taxon>
        <taxon>Halobacteria</taxon>
        <taxon>Halobacteriales</taxon>
        <taxon>Haloferacaceae</taxon>
        <taxon>Halobaculum</taxon>
    </lineage>
</organism>
<evidence type="ECO:0000313" key="3">
    <source>
        <dbReference type="Proteomes" id="UP000826254"/>
    </source>
</evidence>
<feature type="compositionally biased region" description="Acidic residues" evidence="1">
    <location>
        <begin position="12"/>
        <end position="23"/>
    </location>
</feature>
<dbReference type="Proteomes" id="UP000826254">
    <property type="component" value="Plasmid unnamed3"/>
</dbReference>
<dbReference type="RefSeq" id="WP_222609586.1">
    <property type="nucleotide sequence ID" value="NZ_CP081961.1"/>
</dbReference>
<keyword evidence="3" id="KW-1185">Reference proteome</keyword>
<reference evidence="2 3" key="1">
    <citation type="journal article" date="2021" name="Int. J. Syst. Evol. Microbiol.">
        <title>Halobaculum halophilum sp. nov. and Halobaculum salinum sp. nov., isolated from salt lake and saline soil.</title>
        <authorList>
            <person name="Cui H.L."/>
            <person name="Shi X.W."/>
            <person name="Yin X.M."/>
            <person name="Yang X.Y."/>
            <person name="Hou J."/>
            <person name="Zhu L."/>
        </authorList>
    </citation>
    <scope>NUCLEOTIDE SEQUENCE [LARGE SCALE GENOMIC DNA]</scope>
    <source>
        <strain evidence="2 3">NBRC 109044</strain>
    </source>
</reference>
<geneLocation type="plasmid" evidence="2 3">
    <name>unnamed3</name>
</geneLocation>
<accession>A0A8T8WJ46</accession>
<gene>
    <name evidence="2" type="ORF">K6T50_18820</name>
</gene>
<name>A0A8T8WJ46_9EURY</name>